<reference evidence="1" key="1">
    <citation type="journal article" date="2021" name="Nat. Commun.">
        <title>Genetic determinants of endophytism in the Arabidopsis root mycobiome.</title>
        <authorList>
            <person name="Mesny F."/>
            <person name="Miyauchi S."/>
            <person name="Thiergart T."/>
            <person name="Pickel B."/>
            <person name="Atanasova L."/>
            <person name="Karlsson M."/>
            <person name="Huettel B."/>
            <person name="Barry K.W."/>
            <person name="Haridas S."/>
            <person name="Chen C."/>
            <person name="Bauer D."/>
            <person name="Andreopoulos W."/>
            <person name="Pangilinan J."/>
            <person name="LaButti K."/>
            <person name="Riley R."/>
            <person name="Lipzen A."/>
            <person name="Clum A."/>
            <person name="Drula E."/>
            <person name="Henrissat B."/>
            <person name="Kohler A."/>
            <person name="Grigoriev I.V."/>
            <person name="Martin F.M."/>
            <person name="Hacquard S."/>
        </authorList>
    </citation>
    <scope>NUCLEOTIDE SEQUENCE</scope>
    <source>
        <strain evidence="1">MPI-SDFR-AT-0068</strain>
    </source>
</reference>
<proteinExistence type="predicted"/>
<protein>
    <submittedName>
        <fullName evidence="1">Uncharacterized protein</fullName>
    </submittedName>
</protein>
<dbReference type="OrthoDB" id="4791758at2759"/>
<gene>
    <name evidence="1" type="ORF">BKA59DRAFT_38886</name>
</gene>
<keyword evidence="2" id="KW-1185">Reference proteome</keyword>
<dbReference type="Proteomes" id="UP000813427">
    <property type="component" value="Unassembled WGS sequence"/>
</dbReference>
<evidence type="ECO:0000313" key="2">
    <source>
        <dbReference type="Proteomes" id="UP000813427"/>
    </source>
</evidence>
<sequence>MGTAVDPQTWIEIGDLISKALDVREKYRQGPQNQRTMATTWKPIMRLLHKFPEGTFTTYDYDTVTNIDPYSEEVLTTFTEIIWAFSSGPILDGLDCPQTATDYYSYFGQDLYQIWYRSEPRDHSTWATLFRRVTNDIANYNLITADTTPRPGLVNSPRAAMAAHAWVITNSMCGSGPESHAIATRARQLWEDRCDHFVEIEN</sequence>
<organism evidence="1 2">
    <name type="scientific">Fusarium tricinctum</name>
    <dbReference type="NCBI Taxonomy" id="61284"/>
    <lineage>
        <taxon>Eukaryota</taxon>
        <taxon>Fungi</taxon>
        <taxon>Dikarya</taxon>
        <taxon>Ascomycota</taxon>
        <taxon>Pezizomycotina</taxon>
        <taxon>Sordariomycetes</taxon>
        <taxon>Hypocreomycetidae</taxon>
        <taxon>Hypocreales</taxon>
        <taxon>Nectriaceae</taxon>
        <taxon>Fusarium</taxon>
        <taxon>Fusarium tricinctum species complex</taxon>
    </lineage>
</organism>
<evidence type="ECO:0000313" key="1">
    <source>
        <dbReference type="EMBL" id="KAH7262768.1"/>
    </source>
</evidence>
<name>A0A8K0WIB3_9HYPO</name>
<comment type="caution">
    <text evidence="1">The sequence shown here is derived from an EMBL/GenBank/DDBJ whole genome shotgun (WGS) entry which is preliminary data.</text>
</comment>
<dbReference type="EMBL" id="JAGPXF010000001">
    <property type="protein sequence ID" value="KAH7262768.1"/>
    <property type="molecule type" value="Genomic_DNA"/>
</dbReference>
<dbReference type="AlphaFoldDB" id="A0A8K0WIB3"/>
<accession>A0A8K0WIB3</accession>